<name>A0ACC0IMN0_9ERIC</name>
<dbReference type="Proteomes" id="UP001060215">
    <property type="component" value="Chromosome 3"/>
</dbReference>
<gene>
    <name evidence="1" type="ORF">LOK49_LG02G02719</name>
</gene>
<protein>
    <submittedName>
        <fullName evidence="1">Disease resistance protein</fullName>
    </submittedName>
</protein>
<accession>A0ACC0IMN0</accession>
<keyword evidence="2" id="KW-1185">Reference proteome</keyword>
<evidence type="ECO:0000313" key="1">
    <source>
        <dbReference type="EMBL" id="KAI8025101.1"/>
    </source>
</evidence>
<reference evidence="1 2" key="1">
    <citation type="journal article" date="2022" name="Plant J.">
        <title>Chromosome-level genome of Camellia lanceoleosa provides a valuable resource for understanding genome evolution and self-incompatibility.</title>
        <authorList>
            <person name="Gong W."/>
            <person name="Xiao S."/>
            <person name="Wang L."/>
            <person name="Liao Z."/>
            <person name="Chang Y."/>
            <person name="Mo W."/>
            <person name="Hu G."/>
            <person name="Li W."/>
            <person name="Zhao G."/>
            <person name="Zhu H."/>
            <person name="Hu X."/>
            <person name="Ji K."/>
            <person name="Xiang X."/>
            <person name="Song Q."/>
            <person name="Yuan D."/>
            <person name="Jin S."/>
            <person name="Zhang L."/>
        </authorList>
    </citation>
    <scope>NUCLEOTIDE SEQUENCE [LARGE SCALE GENOMIC DNA]</scope>
    <source>
        <strain evidence="1">SQ_2022a</strain>
    </source>
</reference>
<dbReference type="EMBL" id="CM045760">
    <property type="protein sequence ID" value="KAI8025101.1"/>
    <property type="molecule type" value="Genomic_DNA"/>
</dbReference>
<comment type="caution">
    <text evidence="1">The sequence shown here is derived from an EMBL/GenBank/DDBJ whole genome shotgun (WGS) entry which is preliminary data.</text>
</comment>
<sequence length="195" mass="22086">MTDKLPHSRGKESSEIILLAGKELEDAPLLFFHDMSALHVLDLSSTSVNSLPQSISRLNALQKLILRGILRNLANLEEFIVEDCTKISSLVDIKYSDSKSGHFLPNLKKILLLELPKLVSISNGLCIAPKLERMVIFFCSKLIKLSTMEVSSKDLKIRLTPTIEARLKAISVAWWWKLLEDPCDRRMNCSLKRRS</sequence>
<evidence type="ECO:0000313" key="2">
    <source>
        <dbReference type="Proteomes" id="UP001060215"/>
    </source>
</evidence>
<proteinExistence type="predicted"/>
<organism evidence="1 2">
    <name type="scientific">Camellia lanceoleosa</name>
    <dbReference type="NCBI Taxonomy" id="1840588"/>
    <lineage>
        <taxon>Eukaryota</taxon>
        <taxon>Viridiplantae</taxon>
        <taxon>Streptophyta</taxon>
        <taxon>Embryophyta</taxon>
        <taxon>Tracheophyta</taxon>
        <taxon>Spermatophyta</taxon>
        <taxon>Magnoliopsida</taxon>
        <taxon>eudicotyledons</taxon>
        <taxon>Gunneridae</taxon>
        <taxon>Pentapetalae</taxon>
        <taxon>asterids</taxon>
        <taxon>Ericales</taxon>
        <taxon>Theaceae</taxon>
        <taxon>Camellia</taxon>
    </lineage>
</organism>